<dbReference type="GO" id="GO:0045717">
    <property type="term" value="P:negative regulation of fatty acid biosynthetic process"/>
    <property type="evidence" value="ECO:0007669"/>
    <property type="project" value="TreeGrafter"/>
</dbReference>
<dbReference type="GO" id="GO:0005737">
    <property type="term" value="C:cytoplasm"/>
    <property type="evidence" value="ECO:0007669"/>
    <property type="project" value="TreeGrafter"/>
</dbReference>
<organism evidence="5 6">
    <name type="scientific">Lentinula detonsa</name>
    <dbReference type="NCBI Taxonomy" id="2804962"/>
    <lineage>
        <taxon>Eukaryota</taxon>
        <taxon>Fungi</taxon>
        <taxon>Dikarya</taxon>
        <taxon>Basidiomycota</taxon>
        <taxon>Agaricomycotina</taxon>
        <taxon>Agaricomycetes</taxon>
        <taxon>Agaricomycetidae</taxon>
        <taxon>Agaricales</taxon>
        <taxon>Marasmiineae</taxon>
        <taxon>Omphalotaceae</taxon>
        <taxon>Lentinula</taxon>
    </lineage>
</organism>
<feature type="repeat" description="WD" evidence="3">
    <location>
        <begin position="104"/>
        <end position="145"/>
    </location>
</feature>
<keyword evidence="1 3" id="KW-0853">WD repeat</keyword>
<dbReference type="InterPro" id="IPR015943">
    <property type="entry name" value="WD40/YVTN_repeat-like_dom_sf"/>
</dbReference>
<dbReference type="SUPFAM" id="SSF50978">
    <property type="entry name" value="WD40 repeat-like"/>
    <property type="match status" value="1"/>
</dbReference>
<proteinExistence type="predicted"/>
<dbReference type="PANTHER" id="PTHR15574">
    <property type="entry name" value="WD REPEAT DOMAIN-CONTAINING FAMILY"/>
    <property type="match status" value="1"/>
</dbReference>
<dbReference type="Pfam" id="PF00400">
    <property type="entry name" value="WD40"/>
    <property type="match status" value="3"/>
</dbReference>
<dbReference type="Gene3D" id="2.130.10.10">
    <property type="entry name" value="YVTN repeat-like/Quinoprotein amine dehydrogenase"/>
    <property type="match status" value="2"/>
</dbReference>
<dbReference type="AlphaFoldDB" id="A0AA38UW87"/>
<evidence type="ECO:0000256" key="1">
    <source>
        <dbReference type="ARBA" id="ARBA00022574"/>
    </source>
</evidence>
<accession>A0AA38UW87</accession>
<feature type="compositionally biased region" description="Acidic residues" evidence="4">
    <location>
        <begin position="371"/>
        <end position="403"/>
    </location>
</feature>
<evidence type="ECO:0000256" key="4">
    <source>
        <dbReference type="SAM" id="MobiDB-lite"/>
    </source>
</evidence>
<evidence type="ECO:0000256" key="2">
    <source>
        <dbReference type="ARBA" id="ARBA00022737"/>
    </source>
</evidence>
<keyword evidence="2" id="KW-0677">Repeat</keyword>
<reference evidence="5" key="1">
    <citation type="submission" date="2022-08" db="EMBL/GenBank/DDBJ databases">
        <authorList>
            <consortium name="DOE Joint Genome Institute"/>
            <person name="Min B."/>
            <person name="Riley R."/>
            <person name="Sierra-Patev S."/>
            <person name="Naranjo-Ortiz M."/>
            <person name="Looney B."/>
            <person name="Konkel Z."/>
            <person name="Slot J.C."/>
            <person name="Sakamoto Y."/>
            <person name="Steenwyk J.L."/>
            <person name="Rokas A."/>
            <person name="Carro J."/>
            <person name="Camarero S."/>
            <person name="Ferreira P."/>
            <person name="Molpeceres G."/>
            <person name="Ruiz-Duenas F.J."/>
            <person name="Serrano A."/>
            <person name="Henrissat B."/>
            <person name="Drula E."/>
            <person name="Hughes K.W."/>
            <person name="Mata J.L."/>
            <person name="Ishikawa N.K."/>
            <person name="Vargas-Isla R."/>
            <person name="Ushijima S."/>
            <person name="Smith C.A."/>
            <person name="Ahrendt S."/>
            <person name="Andreopoulos W."/>
            <person name="He G."/>
            <person name="Labutti K."/>
            <person name="Lipzen A."/>
            <person name="Ng V."/>
            <person name="Sandor L."/>
            <person name="Barry K."/>
            <person name="Martinez A.T."/>
            <person name="Xiao Y."/>
            <person name="Gibbons J.G."/>
            <person name="Terashima K."/>
            <person name="Hibbett D.S."/>
            <person name="Grigoriev I.V."/>
        </authorList>
    </citation>
    <scope>NUCLEOTIDE SEQUENCE</scope>
    <source>
        <strain evidence="5">TFB7829</strain>
    </source>
</reference>
<dbReference type="EMBL" id="MU801926">
    <property type="protein sequence ID" value="KAJ3987251.1"/>
    <property type="molecule type" value="Genomic_DNA"/>
</dbReference>
<dbReference type="PANTHER" id="PTHR15574:SF40">
    <property type="entry name" value="WD AND TETRATRICOPEPTIDE REPEATS PROTEIN 1"/>
    <property type="match status" value="1"/>
</dbReference>
<dbReference type="InterPro" id="IPR036322">
    <property type="entry name" value="WD40_repeat_dom_sf"/>
</dbReference>
<dbReference type="Proteomes" id="UP001163850">
    <property type="component" value="Unassembled WGS sequence"/>
</dbReference>
<dbReference type="GO" id="GO:0080008">
    <property type="term" value="C:Cul4-RING E3 ubiquitin ligase complex"/>
    <property type="evidence" value="ECO:0007669"/>
    <property type="project" value="TreeGrafter"/>
</dbReference>
<dbReference type="PROSITE" id="PS50082">
    <property type="entry name" value="WD_REPEATS_2"/>
    <property type="match status" value="2"/>
</dbReference>
<evidence type="ECO:0000313" key="5">
    <source>
        <dbReference type="EMBL" id="KAJ3987251.1"/>
    </source>
</evidence>
<feature type="compositionally biased region" description="Low complexity" evidence="4">
    <location>
        <begin position="313"/>
        <end position="328"/>
    </location>
</feature>
<dbReference type="PROSITE" id="PS50294">
    <property type="entry name" value="WD_REPEATS_REGION"/>
    <property type="match status" value="1"/>
</dbReference>
<protein>
    <submittedName>
        <fullName evidence="5">WD40 repeat-like protein</fullName>
    </submittedName>
</protein>
<evidence type="ECO:0000256" key="3">
    <source>
        <dbReference type="PROSITE-ProRule" id="PRU00221"/>
    </source>
</evidence>
<sequence length="559" mass="62336">MNSSYIDSVSIHSYLNQYTIPSFSLVNRFQERALGNSLARTWDRVSVLGNNSDYGHAGCVNALHWAYGGELLLSAGDDTTVQIWKMDPTNTSNDYPFVCRTVIHTGHKANIFNTAMLPHSNRIVTVAGDKQVRVFDVGDNRGLSVLGQNVRQEYYASQLKTHTLRCHEDRVKRIATEESPDRFLTVSEDGTVRQHDLRTPHVCRNHCPAPLLQVHHELSTLTTSSYYCIVAGDSPYGYLFDRRFTGRERNVKAEGIVPCVRRFGRAKQRKTGRYSRDHITGARMSAENGHEVLLSYSADGVYLFSTLDDPEASGSSASSSSSSIVSPNSKRRRVSLDSRSTSSSATSSPPPEDTAMEIDDRSAHVQQWDGNEGEGEGEIENEDEEENDKSEEDDEKSLTEEESQGFYPWVDVVKPRRRFFGARNVETVKDVNFLGPRDEYVTSGSDDGNFFVWHKSTGKLHGIYEGDGSVVNVIEAHPYLPLVAVSGIDHTVKLFAPIDVNRKSAFSRMSNAESIMKANRKGSRSRGIRRIDLMNLLASFRASNTNGEDNNPTADCVNQ</sequence>
<comment type="caution">
    <text evidence="5">The sequence shown here is derived from an EMBL/GenBank/DDBJ whole genome shotgun (WGS) entry which is preliminary data.</text>
</comment>
<gene>
    <name evidence="5" type="ORF">F5890DRAFT_821005</name>
</gene>
<name>A0AA38UW87_9AGAR</name>
<dbReference type="InterPro" id="IPR001680">
    <property type="entry name" value="WD40_rpt"/>
</dbReference>
<feature type="compositionally biased region" description="Low complexity" evidence="4">
    <location>
        <begin position="337"/>
        <end position="347"/>
    </location>
</feature>
<feature type="repeat" description="WD" evidence="3">
    <location>
        <begin position="53"/>
        <end position="94"/>
    </location>
</feature>
<feature type="region of interest" description="Disordered" evidence="4">
    <location>
        <begin position="309"/>
        <end position="403"/>
    </location>
</feature>
<dbReference type="SMART" id="SM00320">
    <property type="entry name" value="WD40"/>
    <property type="match status" value="6"/>
</dbReference>
<evidence type="ECO:0000313" key="6">
    <source>
        <dbReference type="Proteomes" id="UP001163850"/>
    </source>
</evidence>
<dbReference type="InterPro" id="IPR045151">
    <property type="entry name" value="DCAF8"/>
</dbReference>